<gene>
    <name evidence="1" type="ORF">PPENT_87.1.T0090476</name>
</gene>
<reference evidence="1" key="1">
    <citation type="submission" date="2021-01" db="EMBL/GenBank/DDBJ databases">
        <authorList>
            <consortium name="Genoscope - CEA"/>
            <person name="William W."/>
        </authorList>
    </citation>
    <scope>NUCLEOTIDE SEQUENCE</scope>
</reference>
<evidence type="ECO:0000313" key="1">
    <source>
        <dbReference type="EMBL" id="CAD8141170.1"/>
    </source>
</evidence>
<comment type="caution">
    <text evidence="1">The sequence shown here is derived from an EMBL/GenBank/DDBJ whole genome shotgun (WGS) entry which is preliminary data.</text>
</comment>
<name>A0A8S1SMU3_9CILI</name>
<dbReference type="Proteomes" id="UP000689195">
    <property type="component" value="Unassembled WGS sequence"/>
</dbReference>
<protein>
    <submittedName>
        <fullName evidence="1">Uncharacterized protein</fullName>
    </submittedName>
</protein>
<dbReference type="EMBL" id="CAJJDO010000009">
    <property type="protein sequence ID" value="CAD8141170.1"/>
    <property type="molecule type" value="Genomic_DNA"/>
</dbReference>
<accession>A0A8S1SMU3</accession>
<organism evidence="1 2">
    <name type="scientific">Paramecium pentaurelia</name>
    <dbReference type="NCBI Taxonomy" id="43138"/>
    <lineage>
        <taxon>Eukaryota</taxon>
        <taxon>Sar</taxon>
        <taxon>Alveolata</taxon>
        <taxon>Ciliophora</taxon>
        <taxon>Intramacronucleata</taxon>
        <taxon>Oligohymenophorea</taxon>
        <taxon>Peniculida</taxon>
        <taxon>Parameciidae</taxon>
        <taxon>Paramecium</taxon>
    </lineage>
</organism>
<evidence type="ECO:0000313" key="2">
    <source>
        <dbReference type="Proteomes" id="UP000689195"/>
    </source>
</evidence>
<keyword evidence="2" id="KW-1185">Reference proteome</keyword>
<proteinExistence type="predicted"/>
<dbReference type="AlphaFoldDB" id="A0A8S1SMU3"/>
<sequence>MIEKEMSLNCNQKHKQRIEKVSSDPQLNKSDKLLCYTSLLNPKFDDKQINFNAIFQVIQDKYKFKKQQFENILNTNLGQIEQLQRDPCIFKIKLIQQPVKIVQFTNEWIQILNNFFIKLLNIVYLIQFIIQLEMTRQYLKINKIYFHKLINSINDNMLIILLIKYQIQNKRNCQSRILRI</sequence>